<dbReference type="Proteomes" id="UP001054945">
    <property type="component" value="Unassembled WGS sequence"/>
</dbReference>
<gene>
    <name evidence="1" type="ORF">CEXT_681981</name>
</gene>
<keyword evidence="2" id="KW-1185">Reference proteome</keyword>
<comment type="caution">
    <text evidence="1">The sequence shown here is derived from an EMBL/GenBank/DDBJ whole genome shotgun (WGS) entry which is preliminary data.</text>
</comment>
<evidence type="ECO:0000313" key="2">
    <source>
        <dbReference type="Proteomes" id="UP001054945"/>
    </source>
</evidence>
<reference evidence="1 2" key="1">
    <citation type="submission" date="2021-06" db="EMBL/GenBank/DDBJ databases">
        <title>Caerostris extrusa draft genome.</title>
        <authorList>
            <person name="Kono N."/>
            <person name="Arakawa K."/>
        </authorList>
    </citation>
    <scope>NUCLEOTIDE SEQUENCE [LARGE SCALE GENOMIC DNA]</scope>
</reference>
<accession>A0AAV4SE96</accession>
<organism evidence="1 2">
    <name type="scientific">Caerostris extrusa</name>
    <name type="common">Bark spider</name>
    <name type="synonym">Caerostris bankana</name>
    <dbReference type="NCBI Taxonomy" id="172846"/>
    <lineage>
        <taxon>Eukaryota</taxon>
        <taxon>Metazoa</taxon>
        <taxon>Ecdysozoa</taxon>
        <taxon>Arthropoda</taxon>
        <taxon>Chelicerata</taxon>
        <taxon>Arachnida</taxon>
        <taxon>Araneae</taxon>
        <taxon>Araneomorphae</taxon>
        <taxon>Entelegynae</taxon>
        <taxon>Araneoidea</taxon>
        <taxon>Araneidae</taxon>
        <taxon>Caerostris</taxon>
    </lineage>
</organism>
<name>A0AAV4SE96_CAEEX</name>
<dbReference type="AlphaFoldDB" id="A0AAV4SE96"/>
<sequence>MFDGVTNMSAIGSISIRFENCNWPLTTAANMENGFGGFLIWGFFETSKCRRSGLWIALLLERRFMKIAGYTCEDICGFLFIDE</sequence>
<dbReference type="EMBL" id="BPLR01009519">
    <property type="protein sequence ID" value="GIY32490.1"/>
    <property type="molecule type" value="Genomic_DNA"/>
</dbReference>
<proteinExistence type="predicted"/>
<protein>
    <submittedName>
        <fullName evidence="1">Uncharacterized protein</fullName>
    </submittedName>
</protein>
<evidence type="ECO:0000313" key="1">
    <source>
        <dbReference type="EMBL" id="GIY32490.1"/>
    </source>
</evidence>